<dbReference type="Proteomes" id="UP000241762">
    <property type="component" value="Chromosome"/>
</dbReference>
<dbReference type="EMBL" id="CP027845">
    <property type="protein sequence ID" value="AVP87211.1"/>
    <property type="molecule type" value="Genomic_DNA"/>
</dbReference>
<evidence type="ECO:0000313" key="1">
    <source>
        <dbReference type="EMBL" id="AVP87211.1"/>
    </source>
</evidence>
<dbReference type="KEGG" id="ptc:phytr_2540"/>
<evidence type="ECO:0008006" key="3">
    <source>
        <dbReference type="Google" id="ProtNLM"/>
    </source>
</evidence>
<name>A0A2P1P7G5_9RICK</name>
<accession>A0A2P1P7G5</accession>
<reference evidence="1 2" key="1">
    <citation type="submission" date="2018-03" db="EMBL/GenBank/DDBJ databases">
        <title>A gene transfer event suggests a long-term partnership between eustigmatophyte algae and a novel lineage of endosymbiotic bacteria.</title>
        <authorList>
            <person name="Yurchenko T."/>
            <person name="Sevcikova T."/>
            <person name="Pribyl P."/>
            <person name="El Karkouri K."/>
            <person name="Klimes V."/>
            <person name="Amaral R."/>
            <person name="Zbrankova V."/>
            <person name="Kim E."/>
            <person name="Raoult D."/>
            <person name="Santos L.M.A."/>
            <person name="Elias M."/>
        </authorList>
    </citation>
    <scope>NUCLEOTIDE SEQUENCE [LARGE SCALE GENOMIC DNA]</scope>
    <source>
        <strain evidence="1">CCALA 838</strain>
    </source>
</reference>
<evidence type="ECO:0000313" key="2">
    <source>
        <dbReference type="Proteomes" id="UP000241762"/>
    </source>
</evidence>
<protein>
    <recommendedName>
        <fullName evidence="3">DUF2155 domain-containing protein</fullName>
    </recommendedName>
</protein>
<dbReference type="Pfam" id="PF09923">
    <property type="entry name" value="DUF2155"/>
    <property type="match status" value="1"/>
</dbReference>
<dbReference type="InterPro" id="IPR019225">
    <property type="entry name" value="DUF2155"/>
</dbReference>
<proteinExistence type="predicted"/>
<sequence length="129" mass="15024">MRLIFLFLTSFALAGDVFDVIDTDELMPTKFKEFSEAELIGIHKITANSQKLNIKVDESQFFYNLEVKIEKCVRNNDLYNQDDYALISLTDYKMNDDAKMIFRGWISANSISLSTFEHPIYEIFLGRCK</sequence>
<organism evidence="1 2">
    <name type="scientific">Candidatus Phycorickettsia trachydisci</name>
    <dbReference type="NCBI Taxonomy" id="2115978"/>
    <lineage>
        <taxon>Bacteria</taxon>
        <taxon>Pseudomonadati</taxon>
        <taxon>Pseudomonadota</taxon>
        <taxon>Alphaproteobacteria</taxon>
        <taxon>Rickettsiales</taxon>
        <taxon>Rickettsiaceae</taxon>
        <taxon>Candidatus Phycorickettsia</taxon>
    </lineage>
</organism>
<dbReference type="AlphaFoldDB" id="A0A2P1P7G5"/>
<keyword evidence="2" id="KW-1185">Reference proteome</keyword>
<gene>
    <name evidence="1" type="ORF">phytr_2540</name>
</gene>